<keyword evidence="3 4" id="KW-0597">Phosphoprotein</keyword>
<dbReference type="CDD" id="cd17580">
    <property type="entry name" value="REC_2_DhkD-like"/>
    <property type="match status" value="1"/>
</dbReference>
<evidence type="ECO:0000313" key="7">
    <source>
        <dbReference type="EMBL" id="WUR11788.1"/>
    </source>
</evidence>
<feature type="domain" description="Histidine kinase" evidence="5">
    <location>
        <begin position="237"/>
        <end position="455"/>
    </location>
</feature>
<dbReference type="InterPro" id="IPR025847">
    <property type="entry name" value="MEDS_domain"/>
</dbReference>
<proteinExistence type="predicted"/>
<dbReference type="InterPro" id="IPR036097">
    <property type="entry name" value="HisK_dim/P_sf"/>
</dbReference>
<dbReference type="Pfam" id="PF00512">
    <property type="entry name" value="HisKA"/>
    <property type="match status" value="1"/>
</dbReference>
<dbReference type="SMART" id="SM00448">
    <property type="entry name" value="REC"/>
    <property type="match status" value="1"/>
</dbReference>
<dbReference type="InterPro" id="IPR001789">
    <property type="entry name" value="Sig_transdc_resp-reg_receiver"/>
</dbReference>
<name>A0ABZ1UI25_9BURK</name>
<dbReference type="InterPro" id="IPR004358">
    <property type="entry name" value="Sig_transdc_His_kin-like_C"/>
</dbReference>
<dbReference type="Pfam" id="PF02518">
    <property type="entry name" value="HATPase_c"/>
    <property type="match status" value="1"/>
</dbReference>
<dbReference type="InterPro" id="IPR005467">
    <property type="entry name" value="His_kinase_dom"/>
</dbReference>
<feature type="domain" description="Response regulatory" evidence="6">
    <location>
        <begin position="477"/>
        <end position="593"/>
    </location>
</feature>
<evidence type="ECO:0000256" key="2">
    <source>
        <dbReference type="ARBA" id="ARBA00012438"/>
    </source>
</evidence>
<evidence type="ECO:0000256" key="3">
    <source>
        <dbReference type="ARBA" id="ARBA00022553"/>
    </source>
</evidence>
<gene>
    <name evidence="7" type="ORF">E7V67_019065</name>
</gene>
<dbReference type="Gene3D" id="1.10.287.130">
    <property type="match status" value="1"/>
</dbReference>
<reference evidence="7 8" key="1">
    <citation type="journal article" date="2019" name="Int. J. Syst. Evol. Microbiol.">
        <title>The Draft Whole-Genome Sequence of the Antibiotic Producer Empedobacter haloabium ATCC 31962 Provides Indications for Its Taxonomic Reclassification.</title>
        <authorList>
            <person name="Miess H."/>
            <person name="Arlt P."/>
            <person name="Apel A.K."/>
            <person name="Weber T."/>
            <person name="Nieselt K."/>
            <person name="Hanssen F."/>
            <person name="Czemmel S."/>
            <person name="Nahnsen S."/>
            <person name="Gross H."/>
        </authorList>
    </citation>
    <scope>NUCLEOTIDE SEQUENCE [LARGE SCALE GENOMIC DNA]</scope>
    <source>
        <strain evidence="7 8">ATCC 31962</strain>
    </source>
</reference>
<keyword evidence="8" id="KW-1185">Reference proteome</keyword>
<dbReference type="Gene3D" id="3.40.50.2300">
    <property type="match status" value="1"/>
</dbReference>
<dbReference type="InterPro" id="IPR036890">
    <property type="entry name" value="HATPase_C_sf"/>
</dbReference>
<dbReference type="Pfam" id="PF14417">
    <property type="entry name" value="MEDS"/>
    <property type="match status" value="1"/>
</dbReference>
<evidence type="ECO:0000256" key="4">
    <source>
        <dbReference type="PROSITE-ProRule" id="PRU00169"/>
    </source>
</evidence>
<sequence length="604" mass="64613">MHIHTTHRSSGIDAVGSIPWGSHFCQFYRTEADLAETLVPFFQAGLDANESCLWVTSQSLDAGRAAALMAQAIPGFDAYVASGQMEIVSISDWYKPGDKFDPDIVLNGWIERERRSRALGFAGLRLTGDTIWVERSGWADFMDYERKVNGAFRHYNLVALCTYCMETCSAEDVIDVCRHHEFALTRRDGAWEVLESSSLKLAKEELVRLNAELEDRVESRTAALNAAVRARDEFLAMLGHELRNPLAPIRSAADVIRALAPAGSPIADSSTILTRQVGHLTRLVDDLLDVARITQGHIQVNLQETALADIVDMAVEQARPLIDQRGHALTVTLPGRGVKVLADGTRLAQVFGNLLHNAAKYTPNGGSVGIAASVDDGTAVITVTDSGAGIPADMLDAVFGLFTQLPRSLDRSDGGLGIGLTLARRIVELHGGSIAAHSDGPDRGSRFTVELALATPAVATTPALAAPAAVEPAVSRRVLIVDDNADARELMATLLSLHGYEVDTAADGESALLQAATLTPDVVMLDIGLPGIDGYETARRLRAMPAMAHKRLIALTGYGQPGDLAASRAAGFDEHILKPAQLDDVLAKVAVAAQGRNEPQVSGH</sequence>
<dbReference type="SUPFAM" id="SSF52172">
    <property type="entry name" value="CheY-like"/>
    <property type="match status" value="1"/>
</dbReference>
<protein>
    <recommendedName>
        <fullName evidence="2">histidine kinase</fullName>
        <ecNumber evidence="2">2.7.13.3</ecNumber>
    </recommendedName>
</protein>
<dbReference type="PROSITE" id="PS50109">
    <property type="entry name" value="HIS_KIN"/>
    <property type="match status" value="1"/>
</dbReference>
<evidence type="ECO:0000256" key="1">
    <source>
        <dbReference type="ARBA" id="ARBA00000085"/>
    </source>
</evidence>
<dbReference type="PRINTS" id="PR00344">
    <property type="entry name" value="BCTRLSENSOR"/>
</dbReference>
<evidence type="ECO:0000259" key="6">
    <source>
        <dbReference type="PROSITE" id="PS50110"/>
    </source>
</evidence>
<dbReference type="SMART" id="SM00387">
    <property type="entry name" value="HATPase_c"/>
    <property type="match status" value="1"/>
</dbReference>
<dbReference type="InterPro" id="IPR003594">
    <property type="entry name" value="HATPase_dom"/>
</dbReference>
<accession>A0ABZ1UI25</accession>
<dbReference type="InterPro" id="IPR011006">
    <property type="entry name" value="CheY-like_superfamily"/>
</dbReference>
<organism evidence="7 8">
    <name type="scientific">[Empedobacter] haloabium</name>
    <dbReference type="NCBI Taxonomy" id="592317"/>
    <lineage>
        <taxon>Bacteria</taxon>
        <taxon>Pseudomonadati</taxon>
        <taxon>Pseudomonadota</taxon>
        <taxon>Betaproteobacteria</taxon>
        <taxon>Burkholderiales</taxon>
        <taxon>Oxalobacteraceae</taxon>
        <taxon>Telluria group</taxon>
        <taxon>Telluria group incertae sedis</taxon>
    </lineage>
</organism>
<dbReference type="CDD" id="cd00082">
    <property type="entry name" value="HisKA"/>
    <property type="match status" value="1"/>
</dbReference>
<dbReference type="CDD" id="cd00075">
    <property type="entry name" value="HATPase"/>
    <property type="match status" value="1"/>
</dbReference>
<dbReference type="SUPFAM" id="SSF47384">
    <property type="entry name" value="Homodimeric domain of signal transducing histidine kinase"/>
    <property type="match status" value="1"/>
</dbReference>
<evidence type="ECO:0000259" key="5">
    <source>
        <dbReference type="PROSITE" id="PS50109"/>
    </source>
</evidence>
<dbReference type="SUPFAM" id="SSF55874">
    <property type="entry name" value="ATPase domain of HSP90 chaperone/DNA topoisomerase II/histidine kinase"/>
    <property type="match status" value="1"/>
</dbReference>
<dbReference type="EC" id="2.7.13.3" evidence="2"/>
<dbReference type="PANTHER" id="PTHR43547">
    <property type="entry name" value="TWO-COMPONENT HISTIDINE KINASE"/>
    <property type="match status" value="1"/>
</dbReference>
<comment type="catalytic activity">
    <reaction evidence="1">
        <text>ATP + protein L-histidine = ADP + protein N-phospho-L-histidine.</text>
        <dbReference type="EC" id="2.7.13.3"/>
    </reaction>
</comment>
<dbReference type="Gene3D" id="3.30.565.10">
    <property type="entry name" value="Histidine kinase-like ATPase, C-terminal domain"/>
    <property type="match status" value="1"/>
</dbReference>
<dbReference type="InterPro" id="IPR003661">
    <property type="entry name" value="HisK_dim/P_dom"/>
</dbReference>
<evidence type="ECO:0000313" key="8">
    <source>
        <dbReference type="Proteomes" id="UP000321323"/>
    </source>
</evidence>
<feature type="modified residue" description="4-aspartylphosphate" evidence="4">
    <location>
        <position position="526"/>
    </location>
</feature>
<dbReference type="PROSITE" id="PS50110">
    <property type="entry name" value="RESPONSE_REGULATORY"/>
    <property type="match status" value="1"/>
</dbReference>
<dbReference type="Pfam" id="PF00072">
    <property type="entry name" value="Response_reg"/>
    <property type="match status" value="1"/>
</dbReference>
<dbReference type="EMBL" id="CP136508">
    <property type="protein sequence ID" value="WUR11788.1"/>
    <property type="molecule type" value="Genomic_DNA"/>
</dbReference>
<dbReference type="PANTHER" id="PTHR43547:SF2">
    <property type="entry name" value="HYBRID SIGNAL TRANSDUCTION HISTIDINE KINASE C"/>
    <property type="match status" value="1"/>
</dbReference>
<dbReference type="Proteomes" id="UP000321323">
    <property type="component" value="Chromosome"/>
</dbReference>
<dbReference type="SMART" id="SM00388">
    <property type="entry name" value="HisKA"/>
    <property type="match status" value="1"/>
</dbReference>